<evidence type="ECO:0000313" key="1">
    <source>
        <dbReference type="EMBL" id="QEK38593.1"/>
    </source>
</evidence>
<name>A0A5C0UGA1_9PROT</name>
<dbReference type="EMBL" id="CP043316">
    <property type="protein sequence ID" value="QEK38593.1"/>
    <property type="molecule type" value="Genomic_DNA"/>
</dbReference>
<dbReference type="Proteomes" id="UP000325004">
    <property type="component" value="Chromosome"/>
</dbReference>
<keyword evidence="2" id="KW-1185">Reference proteome</keyword>
<organism evidence="1 2">
    <name type="scientific">Candidatus Cytomitobacter primus</name>
    <dbReference type="NCBI Taxonomy" id="2066024"/>
    <lineage>
        <taxon>Bacteria</taxon>
        <taxon>Pseudomonadati</taxon>
        <taxon>Pseudomonadota</taxon>
        <taxon>Alphaproteobacteria</taxon>
        <taxon>Holosporales</taxon>
        <taxon>Holosporaceae</taxon>
        <taxon>Candidatus Cytomitobacter</taxon>
    </lineage>
</organism>
<accession>A0A5C0UGA1</accession>
<dbReference type="AlphaFoldDB" id="A0A5C0UGA1"/>
<evidence type="ECO:0000313" key="2">
    <source>
        <dbReference type="Proteomes" id="UP000325004"/>
    </source>
</evidence>
<proteinExistence type="predicted"/>
<gene>
    <name evidence="1" type="ORF">FZC34_01560</name>
</gene>
<protein>
    <submittedName>
        <fullName evidence="1">Uncharacterized protein</fullName>
    </submittedName>
</protein>
<dbReference type="PROSITE" id="PS51257">
    <property type="entry name" value="PROKAR_LIPOPROTEIN"/>
    <property type="match status" value="1"/>
</dbReference>
<sequence length="257" mass="28032">MNKNYFAILCVLASCTKIECGLFSKVKKTASSAVNKGINLGKKGIEVGQRGFNYIKDPSNVANIKNAGNQIKSGYHYVKDNKDAAINEYHKAKSEGMNYFNAENMNRLSNAGKQAQEEFNRTKHAGQTLYNAGNTVYGSNGSSSQGRLSQFAGKVSGVAHKGYDLGRRGVSYVSNPDNRNKIINAGKTLQDGYNYANTHKGAIKQEFNTIKNQGTGYLNAQNFNRLQEAGHNAHSKLNDAKAAGQTLYNAGHEAYSR</sequence>
<dbReference type="RefSeq" id="WP_148971714.1">
    <property type="nucleotide sequence ID" value="NZ_CP043316.1"/>
</dbReference>
<dbReference type="KEGG" id="cpri:FZC34_01560"/>
<reference evidence="1 2" key="1">
    <citation type="submission" date="2019-08" db="EMBL/GenBank/DDBJ databases">
        <title>Highly reduced genomes of protist endosymbionts show evolutionary convergence.</title>
        <authorList>
            <person name="George E."/>
            <person name="Husnik F."/>
            <person name="Tashyreva D."/>
            <person name="Prokopchuk G."/>
            <person name="Horak A."/>
            <person name="Kwong W.K."/>
            <person name="Lukes J."/>
            <person name="Keeling P.J."/>
        </authorList>
    </citation>
    <scope>NUCLEOTIDE SEQUENCE [LARGE SCALE GENOMIC DNA]</scope>
    <source>
        <strain evidence="1">1604LC</strain>
    </source>
</reference>